<dbReference type="GO" id="GO:0048666">
    <property type="term" value="P:neuron development"/>
    <property type="evidence" value="ECO:0007669"/>
    <property type="project" value="TreeGrafter"/>
</dbReference>
<evidence type="ECO:0008006" key="4">
    <source>
        <dbReference type="Google" id="ProtNLM"/>
    </source>
</evidence>
<accession>A0A974HW02</accession>
<evidence type="ECO:0000256" key="1">
    <source>
        <dbReference type="SAM" id="Coils"/>
    </source>
</evidence>
<feature type="coiled-coil region" evidence="1">
    <location>
        <begin position="430"/>
        <end position="457"/>
    </location>
</feature>
<evidence type="ECO:0000313" key="3">
    <source>
        <dbReference type="Proteomes" id="UP000694892"/>
    </source>
</evidence>
<dbReference type="EMBL" id="CM004469">
    <property type="protein sequence ID" value="OCT92417.1"/>
    <property type="molecule type" value="Genomic_DNA"/>
</dbReference>
<dbReference type="GO" id="GO:0045202">
    <property type="term" value="C:synapse"/>
    <property type="evidence" value="ECO:0007669"/>
    <property type="project" value="GOC"/>
</dbReference>
<dbReference type="OMA" id="MKQKDIW"/>
<dbReference type="InterPro" id="IPR018159">
    <property type="entry name" value="Spectrin/alpha-actinin"/>
</dbReference>
<dbReference type="Proteomes" id="UP000694892">
    <property type="component" value="Chromosome 2S"/>
</dbReference>
<keyword evidence="1" id="KW-0175">Coiled coil</keyword>
<feature type="non-terminal residue" evidence="2">
    <location>
        <position position="1"/>
    </location>
</feature>
<proteinExistence type="predicted"/>
<protein>
    <recommendedName>
        <fullName evidence="4">Dystrophin</fullName>
    </recommendedName>
</protein>
<dbReference type="GO" id="GO:0007519">
    <property type="term" value="P:skeletal muscle tissue development"/>
    <property type="evidence" value="ECO:0007669"/>
    <property type="project" value="TreeGrafter"/>
</dbReference>
<dbReference type="Pfam" id="PF00435">
    <property type="entry name" value="Spectrin"/>
    <property type="match status" value="3"/>
</dbReference>
<dbReference type="SMART" id="SM00150">
    <property type="entry name" value="SPEC"/>
    <property type="match status" value="3"/>
</dbReference>
<dbReference type="Gene3D" id="1.20.58.60">
    <property type="match status" value="3"/>
</dbReference>
<dbReference type="GO" id="GO:0042383">
    <property type="term" value="C:sarcolemma"/>
    <property type="evidence" value="ECO:0007669"/>
    <property type="project" value="TreeGrafter"/>
</dbReference>
<feature type="non-terminal residue" evidence="2">
    <location>
        <position position="553"/>
    </location>
</feature>
<dbReference type="InterPro" id="IPR002017">
    <property type="entry name" value="Spectrin_repeat"/>
</dbReference>
<dbReference type="CDD" id="cd00176">
    <property type="entry name" value="SPEC"/>
    <property type="match status" value="2"/>
</dbReference>
<dbReference type="FunFam" id="1.20.58.60:FF:000091">
    <property type="entry name" value="dystrophin isoform X2"/>
    <property type="match status" value="1"/>
</dbReference>
<feature type="coiled-coil region" evidence="1">
    <location>
        <begin position="317"/>
        <end position="351"/>
    </location>
</feature>
<dbReference type="PANTHER" id="PTHR12268">
    <property type="entry name" value="E3 UBIQUITIN-PROTEIN LIGASE KCMF1"/>
    <property type="match status" value="1"/>
</dbReference>
<dbReference type="InterPro" id="IPR050774">
    <property type="entry name" value="KCMF1/Dystrophin"/>
</dbReference>
<evidence type="ECO:0000313" key="2">
    <source>
        <dbReference type="EMBL" id="OCT92417.1"/>
    </source>
</evidence>
<sequence length="553" mass="63312">ELEDGIGQQQTFVRVLNVSGGEIISQSSPAENIDIRDTLDSLNSRWHIVNRKINERRIRLEEEKKTLYGLQEDLNKFGIWLEDAEGIAKQPTEPGNELQLNELLEKVKFTTEELLPHKEFLKQVNEAGGTALGSTTIAPTEKKKIESSLKEANQRWIKVSKDLYDKQKEIEDELKNFSLFELQLNQLTLWVSSVKDQLQFYNQVGRPGAFDIKETEEAILAKQPHVEGILSKGHHLYTKEPAPYALKVKLISGGQTVSVVTQTLVTGSTIPSADMPSSLLLEVPALAEFNKTCAELTDWLTLLDRVIKSQIVTVGDVEEISEMIIKQKTTLQDLEKRQPHLEERITAAQNLKNKTSNPEARAVITDHIDKIQNQWEEVQCHLQNRRLQLQEMLKDSNQWIEARHEADKVIEKAKSRTESWKEISYTVEALNKQNSDLKQFSKELQQWQINVDAAIDLALKLLCDYSTDDTRKVELMKDNINATWARINKRVTERDAALEAALRLLQQFYLDLEKFLAWLTEAETTANVLQDATQKDGVLEDTHALRELMNQWQ</sequence>
<dbReference type="AlphaFoldDB" id="A0A974HW02"/>
<organism evidence="2 3">
    <name type="scientific">Xenopus laevis</name>
    <name type="common">African clawed frog</name>
    <dbReference type="NCBI Taxonomy" id="8355"/>
    <lineage>
        <taxon>Eukaryota</taxon>
        <taxon>Metazoa</taxon>
        <taxon>Chordata</taxon>
        <taxon>Craniata</taxon>
        <taxon>Vertebrata</taxon>
        <taxon>Euteleostomi</taxon>
        <taxon>Amphibia</taxon>
        <taxon>Batrachia</taxon>
        <taxon>Anura</taxon>
        <taxon>Pipoidea</taxon>
        <taxon>Pipidae</taxon>
        <taxon>Xenopodinae</taxon>
        <taxon>Xenopus</taxon>
        <taxon>Xenopus</taxon>
    </lineage>
</organism>
<dbReference type="SUPFAM" id="SSF46966">
    <property type="entry name" value="Spectrin repeat"/>
    <property type="match status" value="4"/>
</dbReference>
<reference evidence="3" key="1">
    <citation type="journal article" date="2016" name="Nature">
        <title>Genome evolution in the allotetraploid frog Xenopus laevis.</title>
        <authorList>
            <person name="Session A.M."/>
            <person name="Uno Y."/>
            <person name="Kwon T."/>
            <person name="Chapman J.A."/>
            <person name="Toyoda A."/>
            <person name="Takahashi S."/>
            <person name="Fukui A."/>
            <person name="Hikosaka A."/>
            <person name="Suzuki A."/>
            <person name="Kondo M."/>
            <person name="van Heeringen S.J."/>
            <person name="Quigley I."/>
            <person name="Heinz S."/>
            <person name="Ogino H."/>
            <person name="Ochi H."/>
            <person name="Hellsten U."/>
            <person name="Lyons J.B."/>
            <person name="Simakov O."/>
            <person name="Putnam N."/>
            <person name="Stites J."/>
            <person name="Kuroki Y."/>
            <person name="Tanaka T."/>
            <person name="Michiue T."/>
            <person name="Watanabe M."/>
            <person name="Bogdanovic O."/>
            <person name="Lister R."/>
            <person name="Georgiou G."/>
            <person name="Paranjpe S.S."/>
            <person name="van Kruijsbergen I."/>
            <person name="Shu S."/>
            <person name="Carlson J."/>
            <person name="Kinoshita T."/>
            <person name="Ohta Y."/>
            <person name="Mawaribuchi S."/>
            <person name="Jenkins J."/>
            <person name="Grimwood J."/>
            <person name="Schmutz J."/>
            <person name="Mitros T."/>
            <person name="Mozaffari S.V."/>
            <person name="Suzuki Y."/>
            <person name="Haramoto Y."/>
            <person name="Yamamoto T.S."/>
            <person name="Takagi C."/>
            <person name="Heald R."/>
            <person name="Miller K."/>
            <person name="Haudenschild C."/>
            <person name="Kitzman J."/>
            <person name="Nakayama T."/>
            <person name="Izutsu Y."/>
            <person name="Robert J."/>
            <person name="Fortriede J."/>
            <person name="Burns K."/>
            <person name="Lotay V."/>
            <person name="Karimi K."/>
            <person name="Yasuoka Y."/>
            <person name="Dichmann D.S."/>
            <person name="Flajnik M.F."/>
            <person name="Houston D.W."/>
            <person name="Shendure J."/>
            <person name="DuPasquier L."/>
            <person name="Vize P.D."/>
            <person name="Zorn A.M."/>
            <person name="Ito M."/>
            <person name="Marcotte E.M."/>
            <person name="Wallingford J.B."/>
            <person name="Ito Y."/>
            <person name="Asashima M."/>
            <person name="Ueno N."/>
            <person name="Matsuda Y."/>
            <person name="Veenstra G.J."/>
            <person name="Fujiyama A."/>
            <person name="Harland R.M."/>
            <person name="Taira M."/>
            <person name="Rokhsar D.S."/>
        </authorList>
    </citation>
    <scope>NUCLEOTIDE SEQUENCE [LARGE SCALE GENOMIC DNA]</scope>
    <source>
        <strain evidence="3">J</strain>
    </source>
</reference>
<dbReference type="GO" id="GO:0090257">
    <property type="term" value="P:regulation of muscle system process"/>
    <property type="evidence" value="ECO:0007669"/>
    <property type="project" value="TreeGrafter"/>
</dbReference>
<dbReference type="GO" id="GO:0055001">
    <property type="term" value="P:muscle cell development"/>
    <property type="evidence" value="ECO:0007669"/>
    <property type="project" value="TreeGrafter"/>
</dbReference>
<gene>
    <name evidence="2" type="ORF">XELAEV_18015477mg</name>
</gene>
<dbReference type="GO" id="GO:0099536">
    <property type="term" value="P:synaptic signaling"/>
    <property type="evidence" value="ECO:0007669"/>
    <property type="project" value="TreeGrafter"/>
</dbReference>
<dbReference type="PANTHER" id="PTHR12268:SF25">
    <property type="entry name" value="DYSTROPHIN"/>
    <property type="match status" value="1"/>
</dbReference>
<name>A0A974HW02_XENLA</name>